<dbReference type="InterPro" id="IPR051283">
    <property type="entry name" value="Sec_Metabolite_Acyltrans"/>
</dbReference>
<evidence type="ECO:0000313" key="3">
    <source>
        <dbReference type="EMBL" id="KAF2647374.1"/>
    </source>
</evidence>
<keyword evidence="4" id="KW-1185">Reference proteome</keyword>
<dbReference type="PANTHER" id="PTHR31896:SF64">
    <property type="entry name" value="TRICHOTHECENE 3-O-ACETYLTRANSFERASE"/>
    <property type="match status" value="1"/>
</dbReference>
<protein>
    <recommendedName>
        <fullName evidence="2">Trichothecene 3-O-acetyltransferase-like N-terminal domain-containing protein</fullName>
    </recommendedName>
</protein>
<gene>
    <name evidence="3" type="ORF">K491DRAFT_699672</name>
</gene>
<dbReference type="GO" id="GO:0016740">
    <property type="term" value="F:transferase activity"/>
    <property type="evidence" value="ECO:0007669"/>
    <property type="project" value="UniProtKB-KW"/>
</dbReference>
<dbReference type="EMBL" id="MU004628">
    <property type="protein sequence ID" value="KAF2647374.1"/>
    <property type="molecule type" value="Genomic_DNA"/>
</dbReference>
<dbReference type="OrthoDB" id="1862401at2759"/>
<dbReference type="PANTHER" id="PTHR31896">
    <property type="entry name" value="FAMILY REGULATORY PROTEIN, PUTATIVE (AFU_ORTHOLOGUE AFUA_3G14730)-RELATED"/>
    <property type="match status" value="1"/>
</dbReference>
<dbReference type="InterPro" id="IPR054710">
    <property type="entry name" value="Tri101-like_N"/>
</dbReference>
<proteinExistence type="predicted"/>
<dbReference type="Gene3D" id="3.30.559.10">
    <property type="entry name" value="Chloramphenicol acetyltransferase-like domain"/>
    <property type="match status" value="2"/>
</dbReference>
<dbReference type="Proteomes" id="UP000799324">
    <property type="component" value="Unassembled WGS sequence"/>
</dbReference>
<evidence type="ECO:0000313" key="4">
    <source>
        <dbReference type="Proteomes" id="UP000799324"/>
    </source>
</evidence>
<feature type="domain" description="Trichothecene 3-O-acetyltransferase-like N-terminal" evidence="2">
    <location>
        <begin position="19"/>
        <end position="174"/>
    </location>
</feature>
<reference evidence="3" key="1">
    <citation type="journal article" date="2020" name="Stud. Mycol.">
        <title>101 Dothideomycetes genomes: a test case for predicting lifestyles and emergence of pathogens.</title>
        <authorList>
            <person name="Haridas S."/>
            <person name="Albert R."/>
            <person name="Binder M."/>
            <person name="Bloem J."/>
            <person name="Labutti K."/>
            <person name="Salamov A."/>
            <person name="Andreopoulos B."/>
            <person name="Baker S."/>
            <person name="Barry K."/>
            <person name="Bills G."/>
            <person name="Bluhm B."/>
            <person name="Cannon C."/>
            <person name="Castanera R."/>
            <person name="Culley D."/>
            <person name="Daum C."/>
            <person name="Ezra D."/>
            <person name="Gonzalez J."/>
            <person name="Henrissat B."/>
            <person name="Kuo A."/>
            <person name="Liang C."/>
            <person name="Lipzen A."/>
            <person name="Lutzoni F."/>
            <person name="Magnuson J."/>
            <person name="Mondo S."/>
            <person name="Nolan M."/>
            <person name="Ohm R."/>
            <person name="Pangilinan J."/>
            <person name="Park H.-J."/>
            <person name="Ramirez L."/>
            <person name="Alfaro M."/>
            <person name="Sun H."/>
            <person name="Tritt A."/>
            <person name="Yoshinaga Y."/>
            <person name="Zwiers L.-H."/>
            <person name="Turgeon B."/>
            <person name="Goodwin S."/>
            <person name="Spatafora J."/>
            <person name="Crous P."/>
            <person name="Grigoriev I."/>
        </authorList>
    </citation>
    <scope>NUCLEOTIDE SEQUENCE</scope>
    <source>
        <strain evidence="3">CBS 122681</strain>
    </source>
</reference>
<dbReference type="AlphaFoldDB" id="A0A6A6SMI1"/>
<accession>A0A6A6SMI1</accession>
<dbReference type="Pfam" id="PF22664">
    <property type="entry name" value="TRI-like_N"/>
    <property type="match status" value="1"/>
</dbReference>
<sequence length="467" mass="51374">MATLLELGPIGQMVGVHTYNHKTLGFRIPDQTAQDKAIQNLTAAANKLASHFPWIAGQVVNVGASSTSSGTFRVVEYPPHEGPSKFLYVKDCRNALQPYDTILKAKAPASMLPGHVLSSDFGFPNFYPSAIGMPVLKMQVNLLEGGILLSICAQHNVMDANGDSRLIGYFARLCAGGDLTSEELAWGNIDRNTLFPSISAEKDLDKLEWLRIPSMLPFDPKPWPPQYGDAPWRYFRIPASSIAALKGMASSQTSEVQANVDSTVKPWFSTDDLMTAFLWKHMVRSRSLDLDSTTQTGLIRAVNGRARCSPPITSGYLGHMVTCIYTHIPLSGLFTMPLREIALALRKTMLEKATPQHMRSLVHLMRTTEDKTTINYGASMNPVTDVMITSHTAHGIYEADFGEESGLGLPDIVRRPNLPDGRCIVYMLPKGRDGSVDVVTSLDEGEVKTLREGEGCEEWNELVEYIG</sequence>
<dbReference type="InterPro" id="IPR023213">
    <property type="entry name" value="CAT-like_dom_sf"/>
</dbReference>
<keyword evidence="1" id="KW-0808">Transferase</keyword>
<organism evidence="3 4">
    <name type="scientific">Lophiostoma macrostomum CBS 122681</name>
    <dbReference type="NCBI Taxonomy" id="1314788"/>
    <lineage>
        <taxon>Eukaryota</taxon>
        <taxon>Fungi</taxon>
        <taxon>Dikarya</taxon>
        <taxon>Ascomycota</taxon>
        <taxon>Pezizomycotina</taxon>
        <taxon>Dothideomycetes</taxon>
        <taxon>Pleosporomycetidae</taxon>
        <taxon>Pleosporales</taxon>
        <taxon>Lophiostomataceae</taxon>
        <taxon>Lophiostoma</taxon>
    </lineage>
</organism>
<name>A0A6A6SMI1_9PLEO</name>
<evidence type="ECO:0000259" key="2">
    <source>
        <dbReference type="Pfam" id="PF22664"/>
    </source>
</evidence>
<evidence type="ECO:0000256" key="1">
    <source>
        <dbReference type="ARBA" id="ARBA00022679"/>
    </source>
</evidence>